<evidence type="ECO:0000313" key="13">
    <source>
        <dbReference type="Proteomes" id="UP000437068"/>
    </source>
</evidence>
<dbReference type="EMBL" id="QXGA01000064">
    <property type="protein sequence ID" value="KAE9153605.1"/>
    <property type="molecule type" value="Genomic_DNA"/>
</dbReference>
<dbReference type="EMBL" id="QXFZ01000070">
    <property type="protein sequence ID" value="KAE9135395.1"/>
    <property type="molecule type" value="Genomic_DNA"/>
</dbReference>
<evidence type="ECO:0000313" key="6">
    <source>
        <dbReference type="EMBL" id="KAE9232451.1"/>
    </source>
</evidence>
<evidence type="ECO:0000313" key="12">
    <source>
        <dbReference type="Proteomes" id="UP000433483"/>
    </source>
</evidence>
<evidence type="ECO:0000313" key="15">
    <source>
        <dbReference type="Proteomes" id="UP000440732"/>
    </source>
</evidence>
<organism evidence="1 11">
    <name type="scientific">Phytophthora fragariae</name>
    <dbReference type="NCBI Taxonomy" id="53985"/>
    <lineage>
        <taxon>Eukaryota</taxon>
        <taxon>Sar</taxon>
        <taxon>Stramenopiles</taxon>
        <taxon>Oomycota</taxon>
        <taxon>Peronosporomycetes</taxon>
        <taxon>Peronosporales</taxon>
        <taxon>Peronosporaceae</taxon>
        <taxon>Phytophthora</taxon>
    </lineage>
</organism>
<dbReference type="Proteomes" id="UP000429523">
    <property type="component" value="Unassembled WGS sequence"/>
</dbReference>
<evidence type="ECO:0000313" key="16">
    <source>
        <dbReference type="Proteomes" id="UP000441208"/>
    </source>
</evidence>
<dbReference type="EMBL" id="QXFX01000058">
    <property type="protein sequence ID" value="KAE9135163.1"/>
    <property type="molecule type" value="Genomic_DNA"/>
</dbReference>
<dbReference type="Proteomes" id="UP000440367">
    <property type="component" value="Unassembled WGS sequence"/>
</dbReference>
<dbReference type="Proteomes" id="UP000488956">
    <property type="component" value="Unassembled WGS sequence"/>
</dbReference>
<dbReference type="EMBL" id="QXGD01000069">
    <property type="protein sequence ID" value="KAE9254927.1"/>
    <property type="molecule type" value="Genomic_DNA"/>
</dbReference>
<dbReference type="EMBL" id="QXFY01000051">
    <property type="protein sequence ID" value="KAE9360105.1"/>
    <property type="molecule type" value="Genomic_DNA"/>
</dbReference>
<proteinExistence type="predicted"/>
<evidence type="ECO:0000313" key="4">
    <source>
        <dbReference type="EMBL" id="KAE9135395.1"/>
    </source>
</evidence>
<evidence type="ECO:0000313" key="11">
    <source>
        <dbReference type="Proteomes" id="UP000429523"/>
    </source>
</evidence>
<dbReference type="EMBL" id="QXGE01000066">
    <property type="protein sequence ID" value="KAE9326576.1"/>
    <property type="molecule type" value="Genomic_DNA"/>
</dbReference>
<name>A0A6A3G163_9STRA</name>
<evidence type="ECO:0000313" key="3">
    <source>
        <dbReference type="EMBL" id="KAE9135163.1"/>
    </source>
</evidence>
<evidence type="ECO:0000313" key="19">
    <source>
        <dbReference type="Proteomes" id="UP000486351"/>
    </source>
</evidence>
<reference evidence="11 12" key="1">
    <citation type="submission" date="2018-08" db="EMBL/GenBank/DDBJ databases">
        <title>Genomic investigation of the strawberry pathogen Phytophthora fragariae indicates pathogenicity is determined by transcriptional variation in three key races.</title>
        <authorList>
            <person name="Adams T.M."/>
            <person name="Armitage A.D."/>
            <person name="Sobczyk M.K."/>
            <person name="Bates H.J."/>
            <person name="Dunwell J.M."/>
            <person name="Nellist C.F."/>
            <person name="Harrison R.J."/>
        </authorList>
    </citation>
    <scope>NUCLEOTIDE SEQUENCE [LARGE SCALE GENOMIC DNA]</scope>
    <source>
        <strain evidence="9 13">A4</strain>
        <strain evidence="8 14">BC-1</strain>
        <strain evidence="7 18">BC-23</strain>
        <strain evidence="6 12">NOV-27</strain>
        <strain evidence="5 15">NOV-5</strain>
        <strain evidence="4 16">NOV-71</strain>
        <strain evidence="10 19">NOV-77</strain>
        <strain evidence="1 11">NOV-9</strain>
        <strain evidence="3 20">ONT-3</strain>
        <strain evidence="2 17">SCRP245</strain>
    </source>
</reference>
<dbReference type="Proteomes" id="UP000441208">
    <property type="component" value="Unassembled WGS sequence"/>
</dbReference>
<evidence type="ECO:0000313" key="9">
    <source>
        <dbReference type="EMBL" id="KAE9326576.1"/>
    </source>
</evidence>
<evidence type="ECO:0000313" key="5">
    <source>
        <dbReference type="EMBL" id="KAE9153605.1"/>
    </source>
</evidence>
<evidence type="ECO:0000313" key="20">
    <source>
        <dbReference type="Proteomes" id="UP000488956"/>
    </source>
</evidence>
<dbReference type="Proteomes" id="UP000460718">
    <property type="component" value="Unassembled WGS sequence"/>
</dbReference>
<dbReference type="Proteomes" id="UP000440732">
    <property type="component" value="Unassembled WGS sequence"/>
</dbReference>
<dbReference type="EMBL" id="QXGF01000074">
    <property type="protein sequence ID" value="KAE8947678.1"/>
    <property type="molecule type" value="Genomic_DNA"/>
</dbReference>
<accession>A0A6A3G163</accession>
<evidence type="ECO:0000313" key="2">
    <source>
        <dbReference type="EMBL" id="KAE9027254.1"/>
    </source>
</evidence>
<dbReference type="Proteomes" id="UP000476176">
    <property type="component" value="Unassembled WGS sequence"/>
</dbReference>
<comment type="caution">
    <text evidence="1">The sequence shown here is derived from an EMBL/GenBank/DDBJ whole genome shotgun (WGS) entry which is preliminary data.</text>
</comment>
<dbReference type="AlphaFoldDB" id="A0A6A3G163"/>
<protein>
    <submittedName>
        <fullName evidence="1">Uncharacterized protein</fullName>
    </submittedName>
</protein>
<dbReference type="Proteomes" id="UP000486351">
    <property type="component" value="Unassembled WGS sequence"/>
</dbReference>
<dbReference type="EMBL" id="QXFW01000063">
    <property type="protein sequence ID" value="KAE9027254.1"/>
    <property type="molecule type" value="Genomic_DNA"/>
</dbReference>
<dbReference type="Proteomes" id="UP000437068">
    <property type="component" value="Unassembled WGS sequence"/>
</dbReference>
<dbReference type="EMBL" id="QXGC01000055">
    <property type="protein sequence ID" value="KAE9252284.1"/>
    <property type="molecule type" value="Genomic_DNA"/>
</dbReference>
<gene>
    <name evidence="9" type="ORF">PF001_g2384</name>
    <name evidence="8" type="ORF">PF002_g2611</name>
    <name evidence="7" type="ORF">PF004_g2053</name>
    <name evidence="6" type="ORF">PF005_g2747</name>
    <name evidence="5" type="ORF">PF006_g2304</name>
    <name evidence="4" type="ORF">PF007_g2575</name>
    <name evidence="10" type="ORF">PF008_g1932</name>
    <name evidence="1" type="ORF">PF009_g2747</name>
    <name evidence="3" type="ORF">PF010_g2185</name>
    <name evidence="2" type="ORF">PF011_g2145</name>
</gene>
<evidence type="ECO:0000313" key="18">
    <source>
        <dbReference type="Proteomes" id="UP000476176"/>
    </source>
</evidence>
<sequence>MELLLAAARTSFDGSSGGQEGDLAAREIHEIQQCQYAERSVEKYRSLMVRYLRWVVENKPELATETFTTSLKLDKSDSPTKKSILATFDSAPASPPLHFANLEPDGFLKWVHSRKNQ</sequence>
<evidence type="ECO:0000313" key="8">
    <source>
        <dbReference type="EMBL" id="KAE9254927.1"/>
    </source>
</evidence>
<evidence type="ECO:0000313" key="10">
    <source>
        <dbReference type="EMBL" id="KAE9360105.1"/>
    </source>
</evidence>
<evidence type="ECO:0000313" key="14">
    <source>
        <dbReference type="Proteomes" id="UP000440367"/>
    </source>
</evidence>
<dbReference type="Proteomes" id="UP000433483">
    <property type="component" value="Unassembled WGS sequence"/>
</dbReference>
<evidence type="ECO:0000313" key="1">
    <source>
        <dbReference type="EMBL" id="KAE8947678.1"/>
    </source>
</evidence>
<dbReference type="EMBL" id="QXGB01000076">
    <property type="protein sequence ID" value="KAE9232451.1"/>
    <property type="molecule type" value="Genomic_DNA"/>
</dbReference>
<evidence type="ECO:0000313" key="17">
    <source>
        <dbReference type="Proteomes" id="UP000460718"/>
    </source>
</evidence>
<keyword evidence="12" id="KW-1185">Reference proteome</keyword>
<evidence type="ECO:0000313" key="7">
    <source>
        <dbReference type="EMBL" id="KAE9252284.1"/>
    </source>
</evidence>